<dbReference type="PANTHER" id="PTHR33143:SF60">
    <property type="entry name" value="VQ DOMAIN-CONTAINING PROTEIN"/>
    <property type="match status" value="1"/>
</dbReference>
<dbReference type="GO" id="GO:0005634">
    <property type="term" value="C:nucleus"/>
    <property type="evidence" value="ECO:0000318"/>
    <property type="project" value="GO_Central"/>
</dbReference>
<dbReference type="InterPro" id="IPR008889">
    <property type="entry name" value="VQ"/>
</dbReference>
<dbReference type="AlphaFoldDB" id="A0A2C9U1C0"/>
<evidence type="ECO:0000259" key="2">
    <source>
        <dbReference type="Pfam" id="PF05678"/>
    </source>
</evidence>
<organism evidence="3">
    <name type="scientific">Manihot esculenta</name>
    <name type="common">Cassava</name>
    <name type="synonym">Jatropha manihot</name>
    <dbReference type="NCBI Taxonomy" id="3983"/>
    <lineage>
        <taxon>Eukaryota</taxon>
        <taxon>Viridiplantae</taxon>
        <taxon>Streptophyta</taxon>
        <taxon>Embryophyta</taxon>
        <taxon>Tracheophyta</taxon>
        <taxon>Spermatophyta</taxon>
        <taxon>Magnoliopsida</taxon>
        <taxon>eudicotyledons</taxon>
        <taxon>Gunneridae</taxon>
        <taxon>Pentapetalae</taxon>
        <taxon>rosids</taxon>
        <taxon>fabids</taxon>
        <taxon>Malpighiales</taxon>
        <taxon>Euphorbiaceae</taxon>
        <taxon>Crotonoideae</taxon>
        <taxon>Manihoteae</taxon>
        <taxon>Manihot</taxon>
    </lineage>
</organism>
<dbReference type="PANTHER" id="PTHR33143">
    <property type="entry name" value="F16F4.1 PROTEIN-RELATED"/>
    <property type="match status" value="1"/>
</dbReference>
<evidence type="ECO:0000256" key="1">
    <source>
        <dbReference type="SAM" id="MobiDB-lite"/>
    </source>
</evidence>
<dbReference type="EMBL" id="CM004404">
    <property type="protein sequence ID" value="OAY23340.1"/>
    <property type="molecule type" value="Genomic_DNA"/>
</dbReference>
<feature type="domain" description="VQ" evidence="2">
    <location>
        <begin position="38"/>
        <end position="59"/>
    </location>
</feature>
<dbReference type="STRING" id="3983.A0A2C9U1C0"/>
<name>A0A2C9U1C0_MANES</name>
<protein>
    <recommendedName>
        <fullName evidence="2">VQ domain-containing protein</fullName>
    </recommendedName>
</protein>
<gene>
    <name evidence="3" type="ORF">MANES_18G070800</name>
</gene>
<accession>A0A2C9U1C0</accession>
<feature type="region of interest" description="Disordered" evidence="1">
    <location>
        <begin position="1"/>
        <end position="22"/>
    </location>
</feature>
<evidence type="ECO:0000313" key="3">
    <source>
        <dbReference type="EMBL" id="OAY23340.1"/>
    </source>
</evidence>
<sequence>MGKKVVSKGSSPSSRICKNNEKQQQQQQFRSVIKVLRPKVYITDTSNFKKLVQELTGNNARTGTAPSLHCDTPRTDQVNKQEDFQIQGDKECCMDMEVASIDSLDSWNQLVINDEMNQSWNQIYEEANAADTTHAAFDASDNKHVDLSAARELESWLLDMEPCSFDKNGNLHPVEQDISAFDYYQLCELI</sequence>
<dbReference type="InterPro" id="IPR039607">
    <property type="entry name" value="VQ_8/17/18/20/21/25"/>
</dbReference>
<dbReference type="Pfam" id="PF05678">
    <property type="entry name" value="VQ"/>
    <property type="match status" value="1"/>
</dbReference>
<proteinExistence type="predicted"/>
<reference evidence="3" key="1">
    <citation type="submission" date="2016-02" db="EMBL/GenBank/DDBJ databases">
        <title>WGS assembly of Manihot esculenta.</title>
        <authorList>
            <person name="Bredeson J.V."/>
            <person name="Prochnik S.E."/>
            <person name="Lyons J.B."/>
            <person name="Schmutz J."/>
            <person name="Grimwood J."/>
            <person name="Vrebalov J."/>
            <person name="Bart R.S."/>
            <person name="Amuge T."/>
            <person name="Ferguson M.E."/>
            <person name="Green R."/>
            <person name="Putnam N."/>
            <person name="Stites J."/>
            <person name="Rounsley S."/>
            <person name="Rokhsar D.S."/>
        </authorList>
    </citation>
    <scope>NUCLEOTIDE SEQUENCE [LARGE SCALE GENOMIC DNA]</scope>
    <source>
        <tissue evidence="3">Leaf</tissue>
    </source>
</reference>